<dbReference type="RefSeq" id="WP_275226741.1">
    <property type="nucleotide sequence ID" value="NZ_JARESE010000007.1"/>
</dbReference>
<gene>
    <name evidence="1" type="ORF">PYV00_02885</name>
</gene>
<reference evidence="1 2" key="1">
    <citation type="submission" date="2023-03" db="EMBL/GenBank/DDBJ databases">
        <title>NovoSphingobium album sp. nov. isolated from polycyclic aromatic hydrocarbons- and heavy-metal polluted soil.</title>
        <authorList>
            <person name="Liu Z."/>
            <person name="Wang K."/>
        </authorList>
    </citation>
    <scope>NUCLEOTIDE SEQUENCE [LARGE SCALE GENOMIC DNA]</scope>
    <source>
        <strain evidence="1 2">H3SJ31-1</strain>
    </source>
</reference>
<name>A0ABT5WKT9_9SPHN</name>
<dbReference type="EMBL" id="JARESE010000007">
    <property type="protein sequence ID" value="MDE8650662.1"/>
    <property type="molecule type" value="Genomic_DNA"/>
</dbReference>
<keyword evidence="2" id="KW-1185">Reference proteome</keyword>
<comment type="caution">
    <text evidence="1">The sequence shown here is derived from an EMBL/GenBank/DDBJ whole genome shotgun (WGS) entry which is preliminary data.</text>
</comment>
<organism evidence="1 2">
    <name type="scientific">Novosphingobium album</name>
    <name type="common">ex Liu et al. 2023</name>
    <dbReference type="NCBI Taxonomy" id="3031130"/>
    <lineage>
        <taxon>Bacteria</taxon>
        <taxon>Pseudomonadati</taxon>
        <taxon>Pseudomonadota</taxon>
        <taxon>Alphaproteobacteria</taxon>
        <taxon>Sphingomonadales</taxon>
        <taxon>Sphingomonadaceae</taxon>
        <taxon>Novosphingobium</taxon>
    </lineage>
</organism>
<accession>A0ABT5WKT9</accession>
<dbReference type="Proteomes" id="UP001216253">
    <property type="component" value="Unassembled WGS sequence"/>
</dbReference>
<proteinExistence type="predicted"/>
<protein>
    <recommendedName>
        <fullName evidence="3">DUF805 domain-containing protein</fullName>
    </recommendedName>
</protein>
<evidence type="ECO:0008006" key="3">
    <source>
        <dbReference type="Google" id="ProtNLM"/>
    </source>
</evidence>
<evidence type="ECO:0000313" key="2">
    <source>
        <dbReference type="Proteomes" id="UP001216253"/>
    </source>
</evidence>
<evidence type="ECO:0000313" key="1">
    <source>
        <dbReference type="EMBL" id="MDE8650662.1"/>
    </source>
</evidence>
<sequence>MALATIRLFVWLLNRNGLVSEEDGNAMVLIAMPIAIFTIARLTPRDTP</sequence>